<evidence type="ECO:0000313" key="2">
    <source>
        <dbReference type="EMBL" id="NER11768.1"/>
    </source>
</evidence>
<accession>A0A6P0UIP8</accession>
<feature type="transmembrane region" description="Helical" evidence="1">
    <location>
        <begin position="12"/>
        <end position="32"/>
    </location>
</feature>
<keyword evidence="3" id="KW-1185">Reference proteome</keyword>
<dbReference type="Proteomes" id="UP000468443">
    <property type="component" value="Unassembled WGS sequence"/>
</dbReference>
<sequence length="145" mass="15894">MDIELRRSLFYSYLIGLPIGLGWIAAAIFAPLLLGEGLFTMVVLVSFGKAIIGLSIAFLISLWIGALIAKNSIKKGERLIVTSFKYSAIINLIIWTVFGLIMSLQPEGEWMWGKIAIVAFVICTVLTAISIGLLISHKIRIAITK</sequence>
<keyword evidence="1" id="KW-0472">Membrane</keyword>
<dbReference type="EMBL" id="JAABOP010000008">
    <property type="protein sequence ID" value="NER11768.1"/>
    <property type="molecule type" value="Genomic_DNA"/>
</dbReference>
<evidence type="ECO:0000256" key="1">
    <source>
        <dbReference type="SAM" id="Phobius"/>
    </source>
</evidence>
<comment type="caution">
    <text evidence="2">The sequence shown here is derived from an EMBL/GenBank/DDBJ whole genome shotgun (WGS) entry which is preliminary data.</text>
</comment>
<protein>
    <submittedName>
        <fullName evidence="2">Uncharacterized protein</fullName>
    </submittedName>
</protein>
<dbReference type="AlphaFoldDB" id="A0A6P0UIP8"/>
<organism evidence="2 3">
    <name type="scientific">Muriicola jejuensis</name>
    <dbReference type="NCBI Taxonomy" id="504488"/>
    <lineage>
        <taxon>Bacteria</taxon>
        <taxon>Pseudomonadati</taxon>
        <taxon>Bacteroidota</taxon>
        <taxon>Flavobacteriia</taxon>
        <taxon>Flavobacteriales</taxon>
        <taxon>Flavobacteriaceae</taxon>
        <taxon>Muriicola</taxon>
    </lineage>
</organism>
<keyword evidence="1" id="KW-0812">Transmembrane</keyword>
<reference evidence="2 3" key="1">
    <citation type="submission" date="2020-01" db="EMBL/GenBank/DDBJ databases">
        <title>Muriicola jejuensis KCTC 22299.</title>
        <authorList>
            <person name="Wang G."/>
        </authorList>
    </citation>
    <scope>NUCLEOTIDE SEQUENCE [LARGE SCALE GENOMIC DNA]</scope>
    <source>
        <strain evidence="2 3">KCTC 22299</strain>
    </source>
</reference>
<name>A0A6P0UIP8_9FLAO</name>
<feature type="transmembrane region" description="Helical" evidence="1">
    <location>
        <begin position="38"/>
        <end position="65"/>
    </location>
</feature>
<feature type="transmembrane region" description="Helical" evidence="1">
    <location>
        <begin position="110"/>
        <end position="135"/>
    </location>
</feature>
<feature type="transmembrane region" description="Helical" evidence="1">
    <location>
        <begin position="86"/>
        <end position="104"/>
    </location>
</feature>
<dbReference type="RefSeq" id="WP_163694224.1">
    <property type="nucleotide sequence ID" value="NZ_FXTW01000014.1"/>
</dbReference>
<gene>
    <name evidence="2" type="ORF">GWK09_14650</name>
</gene>
<evidence type="ECO:0000313" key="3">
    <source>
        <dbReference type="Proteomes" id="UP000468443"/>
    </source>
</evidence>
<keyword evidence="1" id="KW-1133">Transmembrane helix</keyword>
<proteinExistence type="predicted"/>